<proteinExistence type="inferred from homology"/>
<dbReference type="RefSeq" id="WP_006501927.1">
    <property type="nucleotide sequence ID" value="NZ_BAGZ01000005.1"/>
</dbReference>
<comment type="cofactor">
    <cofactor evidence="1">
        <name>thiamine diphosphate</name>
        <dbReference type="ChEBI" id="CHEBI:58937"/>
    </cofactor>
</comment>
<evidence type="ECO:0000313" key="5">
    <source>
        <dbReference type="EMBL" id="GAB77175.1"/>
    </source>
</evidence>
<dbReference type="InterPro" id="IPR005474">
    <property type="entry name" value="Transketolase_N"/>
</dbReference>
<keyword evidence="6" id="KW-1185">Reference proteome</keyword>
<accession>K6VP74</accession>
<dbReference type="CDD" id="cd02012">
    <property type="entry name" value="TPP_TK"/>
    <property type="match status" value="1"/>
</dbReference>
<feature type="domain" description="Transketolase N-terminal" evidence="4">
    <location>
        <begin position="17"/>
        <end position="263"/>
    </location>
</feature>
<dbReference type="eggNOG" id="COG3959">
    <property type="taxonomic scope" value="Bacteria"/>
</dbReference>
<dbReference type="STRING" id="100225.SAMN05421595_0990"/>
<protein>
    <submittedName>
        <fullName evidence="5">Transketolase</fullName>
    </submittedName>
</protein>
<reference evidence="5 6" key="1">
    <citation type="submission" date="2012-08" db="EMBL/GenBank/DDBJ databases">
        <title>Whole genome shotgun sequence of Austwickia chelonae NBRC 105200.</title>
        <authorList>
            <person name="Yoshida I."/>
            <person name="Hosoyama A."/>
            <person name="Tsuchikane K."/>
            <person name="Katsumata H."/>
            <person name="Ando Y."/>
            <person name="Ohji S."/>
            <person name="Hamada M."/>
            <person name="Tamura T."/>
            <person name="Yamazoe A."/>
            <person name="Yamazaki S."/>
            <person name="Fujita N."/>
        </authorList>
    </citation>
    <scope>NUCLEOTIDE SEQUENCE [LARGE SCALE GENOMIC DNA]</scope>
    <source>
        <strain evidence="5 6">NBRC 105200</strain>
    </source>
</reference>
<dbReference type="PANTHER" id="PTHR47514">
    <property type="entry name" value="TRANSKETOLASE N-TERMINAL SECTION-RELATED"/>
    <property type="match status" value="1"/>
</dbReference>
<evidence type="ECO:0000313" key="6">
    <source>
        <dbReference type="Proteomes" id="UP000008495"/>
    </source>
</evidence>
<dbReference type="GO" id="GO:0000287">
    <property type="term" value="F:magnesium ion binding"/>
    <property type="evidence" value="ECO:0007669"/>
    <property type="project" value="UniProtKB-ARBA"/>
</dbReference>
<dbReference type="OrthoDB" id="9759664at2"/>
<name>K6VP74_9MICO</name>
<dbReference type="Proteomes" id="UP000008495">
    <property type="component" value="Unassembled WGS sequence"/>
</dbReference>
<organism evidence="5 6">
    <name type="scientific">Austwickia chelonae NBRC 105200</name>
    <dbReference type="NCBI Taxonomy" id="1184607"/>
    <lineage>
        <taxon>Bacteria</taxon>
        <taxon>Bacillati</taxon>
        <taxon>Actinomycetota</taxon>
        <taxon>Actinomycetes</taxon>
        <taxon>Micrococcales</taxon>
        <taxon>Dermatophilaceae</taxon>
        <taxon>Austwickia</taxon>
    </lineage>
</organism>
<evidence type="ECO:0000256" key="2">
    <source>
        <dbReference type="ARBA" id="ARBA00007131"/>
    </source>
</evidence>
<dbReference type="EMBL" id="BAGZ01000005">
    <property type="protein sequence ID" value="GAB77175.1"/>
    <property type="molecule type" value="Genomic_DNA"/>
</dbReference>
<gene>
    <name evidence="5" type="primary">tkt</name>
    <name evidence="5" type="ORF">AUCHE_05_00790</name>
</gene>
<dbReference type="AlphaFoldDB" id="K6VP74"/>
<sequence length="297" mass="32709">MRLTSDERLALEEKAAQLRRQTVNTTYWAGSAHIGGGLSVNDLMTYLYYHGMKIDPSDPRAPGRDRFLLSKGHCGVAYVGVLADLGWLPAEELREFNLTGSRLGMHLDAKKVPGVEASTGSLGHGMSIAVGFGLAARQLGQGWRTYVVVGDGELNEGSNWEAAMSMAHFRLDNVVVVVDRNRCMIDGPTESVMALEPVEDKFASFGFEVRRIDGHDYDAIHEAFEVAKSTRGRPFCVVADTVKACGVDFMAGDYRWHYGAINDEVRDRCLESLDRYDALRRKLVGVGSVDVLTGREC</sequence>
<evidence type="ECO:0000256" key="1">
    <source>
        <dbReference type="ARBA" id="ARBA00001964"/>
    </source>
</evidence>
<evidence type="ECO:0000256" key="3">
    <source>
        <dbReference type="ARBA" id="ARBA00023052"/>
    </source>
</evidence>
<dbReference type="SUPFAM" id="SSF52518">
    <property type="entry name" value="Thiamin diphosphate-binding fold (THDP-binding)"/>
    <property type="match status" value="1"/>
</dbReference>
<comment type="caution">
    <text evidence="5">The sequence shown here is derived from an EMBL/GenBank/DDBJ whole genome shotgun (WGS) entry which is preliminary data.</text>
</comment>
<dbReference type="PANTHER" id="PTHR47514:SF1">
    <property type="entry name" value="TRANSKETOLASE N-TERMINAL SECTION-RELATED"/>
    <property type="match status" value="1"/>
</dbReference>
<evidence type="ECO:0000259" key="4">
    <source>
        <dbReference type="Pfam" id="PF00456"/>
    </source>
</evidence>
<dbReference type="Gene3D" id="3.40.50.970">
    <property type="match status" value="1"/>
</dbReference>
<dbReference type="Pfam" id="PF00456">
    <property type="entry name" value="Transketolase_N"/>
    <property type="match status" value="1"/>
</dbReference>
<keyword evidence="3" id="KW-0786">Thiamine pyrophosphate</keyword>
<dbReference type="InterPro" id="IPR029061">
    <property type="entry name" value="THDP-binding"/>
</dbReference>
<comment type="similarity">
    <text evidence="2">Belongs to the transketolase family.</text>
</comment>